<evidence type="ECO:0000313" key="2">
    <source>
        <dbReference type="WBParaSite" id="PSU_v2.g2118.t1"/>
    </source>
</evidence>
<name>A0A914YUM1_9BILA</name>
<dbReference type="WBParaSite" id="PSU_v2.g2118.t1">
    <property type="protein sequence ID" value="PSU_v2.g2118.t1"/>
    <property type="gene ID" value="PSU_v2.g2118"/>
</dbReference>
<proteinExistence type="predicted"/>
<reference evidence="2" key="1">
    <citation type="submission" date="2022-11" db="UniProtKB">
        <authorList>
            <consortium name="WormBaseParasite"/>
        </authorList>
    </citation>
    <scope>IDENTIFICATION</scope>
</reference>
<sequence>MILLLFLEKTDPIKASTSDGNLSDNSCTIFIDAEKEVIVVNTAEFGAMTVLFAQLLGQKENSLFFKIDINRKLKLQFDDINTAEKVGKMIEKVKETSKSLKAEESTLTLALEKLEDDPRSIEDIKDLFKYYSKVFTIFKEEHQNRIYELYQKYDFHEKIVAATENHTVDSRDDEVRTISNGTPNSRKRKAVNYDQVPAKKVKMDDSEIIYYPDFEFQCDSEGVPKKELIVFASKTKCYKFSLDSNGYVCSGCTGDEAVQAKYYVNEYGETFIKTKGKHDCRPVLHKSEKLAAAKMTLFEFFFERQDRRSSSSKKLRVFTPSKNACYEFLHLEDSETELWYCVKCKIQGKYVYSHLEKSPDGEQLVTLLDEDHKKC</sequence>
<dbReference type="Proteomes" id="UP000887577">
    <property type="component" value="Unplaced"/>
</dbReference>
<accession>A0A914YUM1</accession>
<dbReference type="AlphaFoldDB" id="A0A914YUM1"/>
<evidence type="ECO:0000313" key="1">
    <source>
        <dbReference type="Proteomes" id="UP000887577"/>
    </source>
</evidence>
<protein>
    <submittedName>
        <fullName evidence="2">Uncharacterized protein</fullName>
    </submittedName>
</protein>
<keyword evidence="1" id="KW-1185">Reference proteome</keyword>
<organism evidence="1 2">
    <name type="scientific">Panagrolaimus superbus</name>
    <dbReference type="NCBI Taxonomy" id="310955"/>
    <lineage>
        <taxon>Eukaryota</taxon>
        <taxon>Metazoa</taxon>
        <taxon>Ecdysozoa</taxon>
        <taxon>Nematoda</taxon>
        <taxon>Chromadorea</taxon>
        <taxon>Rhabditida</taxon>
        <taxon>Tylenchina</taxon>
        <taxon>Panagrolaimomorpha</taxon>
        <taxon>Panagrolaimoidea</taxon>
        <taxon>Panagrolaimidae</taxon>
        <taxon>Panagrolaimus</taxon>
    </lineage>
</organism>